<dbReference type="Proteomes" id="UP000789405">
    <property type="component" value="Unassembled WGS sequence"/>
</dbReference>
<keyword evidence="2" id="KW-1185">Reference proteome</keyword>
<dbReference type="OrthoDB" id="2424651at2759"/>
<evidence type="ECO:0000313" key="2">
    <source>
        <dbReference type="Proteomes" id="UP000789405"/>
    </source>
</evidence>
<dbReference type="AlphaFoldDB" id="A0A9N9P7V7"/>
<reference evidence="1" key="1">
    <citation type="submission" date="2021-06" db="EMBL/GenBank/DDBJ databases">
        <authorList>
            <person name="Kallberg Y."/>
            <person name="Tangrot J."/>
            <person name="Rosling A."/>
        </authorList>
    </citation>
    <scope>NUCLEOTIDE SEQUENCE</scope>
    <source>
        <strain evidence="1">MA453B</strain>
    </source>
</reference>
<evidence type="ECO:0000313" key="1">
    <source>
        <dbReference type="EMBL" id="CAG8812798.1"/>
    </source>
</evidence>
<feature type="non-terminal residue" evidence="1">
    <location>
        <position position="66"/>
    </location>
</feature>
<comment type="caution">
    <text evidence="1">The sequence shown here is derived from an EMBL/GenBank/DDBJ whole genome shotgun (WGS) entry which is preliminary data.</text>
</comment>
<protein>
    <submittedName>
        <fullName evidence="1">8342_t:CDS:1</fullName>
    </submittedName>
</protein>
<name>A0A9N9P7V7_9GLOM</name>
<accession>A0A9N9P7V7</accession>
<gene>
    <name evidence="1" type="ORF">DERYTH_LOCUS25696</name>
</gene>
<dbReference type="EMBL" id="CAJVPY010049282">
    <property type="protein sequence ID" value="CAG8812798.1"/>
    <property type="molecule type" value="Genomic_DNA"/>
</dbReference>
<sequence>MTSVQDHNIKLDQTINKIIAQEIEKAINTYIEKFNQEFDSELENAFKDIITIRKLAIKNPDTTNDV</sequence>
<organism evidence="1 2">
    <name type="scientific">Dentiscutata erythropus</name>
    <dbReference type="NCBI Taxonomy" id="1348616"/>
    <lineage>
        <taxon>Eukaryota</taxon>
        <taxon>Fungi</taxon>
        <taxon>Fungi incertae sedis</taxon>
        <taxon>Mucoromycota</taxon>
        <taxon>Glomeromycotina</taxon>
        <taxon>Glomeromycetes</taxon>
        <taxon>Diversisporales</taxon>
        <taxon>Gigasporaceae</taxon>
        <taxon>Dentiscutata</taxon>
    </lineage>
</organism>
<proteinExistence type="predicted"/>